<reference evidence="3" key="1">
    <citation type="submission" date="2016-10" db="EMBL/GenBank/DDBJ databases">
        <authorList>
            <person name="Varghese N."/>
            <person name="Submissions S."/>
        </authorList>
    </citation>
    <scope>NUCLEOTIDE SEQUENCE [LARGE SCALE GENOMIC DNA]</scope>
    <source>
        <strain evidence="3">BL9</strain>
    </source>
</reference>
<evidence type="ECO:0000256" key="1">
    <source>
        <dbReference type="SAM" id="Phobius"/>
    </source>
</evidence>
<keyword evidence="1" id="KW-0812">Transmembrane</keyword>
<gene>
    <name evidence="2" type="ORF">SAMN05720606_109253</name>
</gene>
<dbReference type="RefSeq" id="WP_090921096.1">
    <property type="nucleotide sequence ID" value="NZ_FMVM01000009.1"/>
</dbReference>
<feature type="transmembrane region" description="Helical" evidence="1">
    <location>
        <begin position="194"/>
        <end position="211"/>
    </location>
</feature>
<evidence type="ECO:0008006" key="4">
    <source>
        <dbReference type="Google" id="ProtNLM"/>
    </source>
</evidence>
<proteinExistence type="predicted"/>
<sequence length="214" mass="24025">MRYMFGLLWVAFIAYALFMAPGNSPVNDPIFKELLTLQSREPWLLTVFSWLGIFPAVYACILLRKSVTASKGQRIPAWPFVLFSFGLGAFALLPYFALVAPSRIGIHEPVPTVKQSKRGVSRVASHKLTHLLLLLLTLGSALYALIEGNSERFVDAFYQSSFVHIMTIDFIVLTLLSTYAIYRDARVNGRTTNWAWAGLLPLAGPLLYLLLERK</sequence>
<name>A0A1G5IYU5_9BACL</name>
<dbReference type="Proteomes" id="UP000198538">
    <property type="component" value="Unassembled WGS sequence"/>
</dbReference>
<keyword evidence="1" id="KW-0472">Membrane</keyword>
<keyword evidence="3" id="KW-1185">Reference proteome</keyword>
<protein>
    <recommendedName>
        <fullName evidence="4">DUF2834 domain-containing protein</fullName>
    </recommendedName>
</protein>
<dbReference type="PANTHER" id="PTHR36009:SF3">
    <property type="entry name" value="TRANSMEMBRANE PROTEIN"/>
    <property type="match status" value="1"/>
</dbReference>
<feature type="transmembrane region" description="Helical" evidence="1">
    <location>
        <begin position="43"/>
        <end position="63"/>
    </location>
</feature>
<dbReference type="AlphaFoldDB" id="A0A1G5IYU5"/>
<dbReference type="STRING" id="582692.SAMN05720606_109253"/>
<feature type="transmembrane region" description="Helical" evidence="1">
    <location>
        <begin position="128"/>
        <end position="146"/>
    </location>
</feature>
<dbReference type="EMBL" id="FMVM01000009">
    <property type="protein sequence ID" value="SCY80880.1"/>
    <property type="molecule type" value="Genomic_DNA"/>
</dbReference>
<evidence type="ECO:0000313" key="2">
    <source>
        <dbReference type="EMBL" id="SCY80880.1"/>
    </source>
</evidence>
<organism evidence="2 3">
    <name type="scientific">Paenibacillus polysaccharolyticus</name>
    <dbReference type="NCBI Taxonomy" id="582692"/>
    <lineage>
        <taxon>Bacteria</taxon>
        <taxon>Bacillati</taxon>
        <taxon>Bacillota</taxon>
        <taxon>Bacilli</taxon>
        <taxon>Bacillales</taxon>
        <taxon>Paenibacillaceae</taxon>
        <taxon>Paenibacillus</taxon>
    </lineage>
</organism>
<evidence type="ECO:0000313" key="3">
    <source>
        <dbReference type="Proteomes" id="UP000198538"/>
    </source>
</evidence>
<accession>A0A1G5IYU5</accession>
<feature type="transmembrane region" description="Helical" evidence="1">
    <location>
        <begin position="158"/>
        <end position="182"/>
    </location>
</feature>
<feature type="transmembrane region" description="Helical" evidence="1">
    <location>
        <begin position="75"/>
        <end position="97"/>
    </location>
</feature>
<keyword evidence="1" id="KW-1133">Transmembrane helix</keyword>
<dbReference type="PANTHER" id="PTHR36009">
    <property type="match status" value="1"/>
</dbReference>